<keyword evidence="1" id="KW-0175">Coiled coil</keyword>
<proteinExistence type="predicted"/>
<dbReference type="AlphaFoldDB" id="A0A023BXI1"/>
<dbReference type="eggNOG" id="ENOG5032YCF">
    <property type="taxonomic scope" value="Bacteria"/>
</dbReference>
<comment type="caution">
    <text evidence="2">The sequence shown here is derived from an EMBL/GenBank/DDBJ whole genome shotgun (WGS) entry which is preliminary data.</text>
</comment>
<dbReference type="RefSeq" id="WP_034239544.1">
    <property type="nucleotide sequence ID" value="NZ_AQRA01000002.1"/>
</dbReference>
<dbReference type="Proteomes" id="UP000023541">
    <property type="component" value="Unassembled WGS sequence"/>
</dbReference>
<evidence type="ECO:0000256" key="1">
    <source>
        <dbReference type="SAM" id="Coils"/>
    </source>
</evidence>
<gene>
    <name evidence="2" type="ORF">ATO12_08480</name>
</gene>
<organism evidence="2 3">
    <name type="scientific">Aquimarina atlantica</name>
    <dbReference type="NCBI Taxonomy" id="1317122"/>
    <lineage>
        <taxon>Bacteria</taxon>
        <taxon>Pseudomonadati</taxon>
        <taxon>Bacteroidota</taxon>
        <taxon>Flavobacteriia</taxon>
        <taxon>Flavobacteriales</taxon>
        <taxon>Flavobacteriaceae</taxon>
        <taxon>Aquimarina</taxon>
    </lineage>
</organism>
<sequence>MTKGHLIPVLEFCTRHEIEFSFINSLHEFGLIEITTIRQTAFLNSEELPRLEQIILFNKELEINLEGVEVIMRLLERVHQIQNEMNILKNKLGLYEN</sequence>
<evidence type="ECO:0000313" key="2">
    <source>
        <dbReference type="EMBL" id="EZH74766.1"/>
    </source>
</evidence>
<feature type="coiled-coil region" evidence="1">
    <location>
        <begin position="58"/>
        <end position="91"/>
    </location>
</feature>
<dbReference type="Gene3D" id="1.10.1660.10">
    <property type="match status" value="1"/>
</dbReference>
<dbReference type="Pfam" id="PF13591">
    <property type="entry name" value="MerR_2"/>
    <property type="match status" value="1"/>
</dbReference>
<dbReference type="EMBL" id="AQRA01000002">
    <property type="protein sequence ID" value="EZH74766.1"/>
    <property type="molecule type" value="Genomic_DNA"/>
</dbReference>
<protein>
    <recommendedName>
        <fullName evidence="4">MerR family transcriptional regulator</fullName>
    </recommendedName>
</protein>
<keyword evidence="3" id="KW-1185">Reference proteome</keyword>
<accession>A0A023BXI1</accession>
<evidence type="ECO:0008006" key="4">
    <source>
        <dbReference type="Google" id="ProtNLM"/>
    </source>
</evidence>
<name>A0A023BXI1_9FLAO</name>
<dbReference type="OrthoDB" id="1494789at2"/>
<evidence type="ECO:0000313" key="3">
    <source>
        <dbReference type="Proteomes" id="UP000023541"/>
    </source>
</evidence>
<dbReference type="STRING" id="1317122.ATO12_08480"/>
<reference evidence="2 3" key="1">
    <citation type="submission" date="2014-04" db="EMBL/GenBank/DDBJ databases">
        <title>Aquimarina sp. 22II-S11-z7 Genome Sequencing.</title>
        <authorList>
            <person name="Lai Q."/>
        </authorList>
    </citation>
    <scope>NUCLEOTIDE SEQUENCE [LARGE SCALE GENOMIC DNA]</scope>
    <source>
        <strain evidence="2 3">22II-S11-z7</strain>
    </source>
</reference>